<dbReference type="PANTHER" id="PTHR45436">
    <property type="entry name" value="SENSOR HISTIDINE KINASE YKOH"/>
    <property type="match status" value="1"/>
</dbReference>
<dbReference type="FunFam" id="3.30.565.10:FF:000006">
    <property type="entry name" value="Sensor histidine kinase WalK"/>
    <property type="match status" value="1"/>
</dbReference>
<dbReference type="Pfam" id="PF00512">
    <property type="entry name" value="HisKA"/>
    <property type="match status" value="1"/>
</dbReference>
<dbReference type="SUPFAM" id="SSF47384">
    <property type="entry name" value="Homodimeric domain of signal transducing histidine kinase"/>
    <property type="match status" value="1"/>
</dbReference>
<evidence type="ECO:0000259" key="13">
    <source>
        <dbReference type="PROSITE" id="PS50885"/>
    </source>
</evidence>
<keyword evidence="5" id="KW-0808">Transferase</keyword>
<dbReference type="PROSITE" id="PS50885">
    <property type="entry name" value="HAMP"/>
    <property type="match status" value="1"/>
</dbReference>
<dbReference type="InterPro" id="IPR003661">
    <property type="entry name" value="HisK_dim/P_dom"/>
</dbReference>
<dbReference type="PANTHER" id="PTHR45436:SF5">
    <property type="entry name" value="SENSOR HISTIDINE KINASE TRCS"/>
    <property type="match status" value="1"/>
</dbReference>
<feature type="domain" description="Histidine kinase" evidence="12">
    <location>
        <begin position="269"/>
        <end position="487"/>
    </location>
</feature>
<dbReference type="InterPro" id="IPR050428">
    <property type="entry name" value="TCS_sensor_his_kinase"/>
</dbReference>
<dbReference type="PRINTS" id="PR00344">
    <property type="entry name" value="BCTRLSENSOR"/>
</dbReference>
<evidence type="ECO:0000256" key="1">
    <source>
        <dbReference type="ARBA" id="ARBA00000085"/>
    </source>
</evidence>
<proteinExistence type="predicted"/>
<evidence type="ECO:0000313" key="15">
    <source>
        <dbReference type="Proteomes" id="UP000532440"/>
    </source>
</evidence>
<comment type="caution">
    <text evidence="14">The sequence shown here is derived from an EMBL/GenBank/DDBJ whole genome shotgun (WGS) entry which is preliminary data.</text>
</comment>
<evidence type="ECO:0000256" key="11">
    <source>
        <dbReference type="SAM" id="Phobius"/>
    </source>
</evidence>
<evidence type="ECO:0000256" key="8">
    <source>
        <dbReference type="ARBA" id="ARBA00022989"/>
    </source>
</evidence>
<dbReference type="Proteomes" id="UP000532440">
    <property type="component" value="Unassembled WGS sequence"/>
</dbReference>
<dbReference type="AlphaFoldDB" id="A0A7W8HG04"/>
<dbReference type="Pfam" id="PF02518">
    <property type="entry name" value="HATPase_c"/>
    <property type="match status" value="1"/>
</dbReference>
<keyword evidence="4" id="KW-0597">Phosphoprotein</keyword>
<feature type="transmembrane region" description="Helical" evidence="11">
    <location>
        <begin position="176"/>
        <end position="198"/>
    </location>
</feature>
<dbReference type="GO" id="GO:0005886">
    <property type="term" value="C:plasma membrane"/>
    <property type="evidence" value="ECO:0007669"/>
    <property type="project" value="UniProtKB-SubCell"/>
</dbReference>
<evidence type="ECO:0000256" key="7">
    <source>
        <dbReference type="ARBA" id="ARBA00022777"/>
    </source>
</evidence>
<dbReference type="CDD" id="cd06225">
    <property type="entry name" value="HAMP"/>
    <property type="match status" value="1"/>
</dbReference>
<dbReference type="Gene3D" id="1.10.287.130">
    <property type="match status" value="1"/>
</dbReference>
<keyword evidence="10 11" id="KW-0472">Membrane</keyword>
<keyword evidence="6 11" id="KW-0812">Transmembrane</keyword>
<dbReference type="InterPro" id="IPR004358">
    <property type="entry name" value="Sig_transdc_His_kin-like_C"/>
</dbReference>
<protein>
    <recommendedName>
        <fullName evidence="3">histidine kinase</fullName>
        <ecNumber evidence="3">2.7.13.3</ecNumber>
    </recommendedName>
</protein>
<accession>A0A7W8HG04</accession>
<dbReference type="GO" id="GO:0000155">
    <property type="term" value="F:phosphorelay sensor kinase activity"/>
    <property type="evidence" value="ECO:0007669"/>
    <property type="project" value="InterPro"/>
</dbReference>
<evidence type="ECO:0000256" key="5">
    <source>
        <dbReference type="ARBA" id="ARBA00022679"/>
    </source>
</evidence>
<evidence type="ECO:0000313" key="14">
    <source>
        <dbReference type="EMBL" id="MBB5270771.1"/>
    </source>
</evidence>
<dbReference type="InterPro" id="IPR003594">
    <property type="entry name" value="HATPase_dom"/>
</dbReference>
<dbReference type="CDD" id="cd00075">
    <property type="entry name" value="HATPase"/>
    <property type="match status" value="1"/>
</dbReference>
<dbReference type="InterPro" id="IPR036890">
    <property type="entry name" value="HATPase_C_sf"/>
</dbReference>
<comment type="subcellular location">
    <subcellularLocation>
        <location evidence="2">Cell inner membrane</location>
        <topology evidence="2">Multi-pass membrane protein</topology>
    </subcellularLocation>
</comment>
<gene>
    <name evidence="14" type="ORF">HNQ70_000775</name>
</gene>
<dbReference type="EC" id="2.7.13.3" evidence="3"/>
<dbReference type="Pfam" id="PF00672">
    <property type="entry name" value="HAMP"/>
    <property type="match status" value="1"/>
</dbReference>
<dbReference type="InterPro" id="IPR005467">
    <property type="entry name" value="His_kinase_dom"/>
</dbReference>
<dbReference type="Gene3D" id="6.10.340.10">
    <property type="match status" value="1"/>
</dbReference>
<dbReference type="CDD" id="cd00082">
    <property type="entry name" value="HisKA"/>
    <property type="match status" value="1"/>
</dbReference>
<feature type="transmembrane region" description="Helical" evidence="11">
    <location>
        <begin position="6"/>
        <end position="28"/>
    </location>
</feature>
<dbReference type="InterPro" id="IPR003660">
    <property type="entry name" value="HAMP_dom"/>
</dbReference>
<dbReference type="InterPro" id="IPR036097">
    <property type="entry name" value="HisK_dim/P_sf"/>
</dbReference>
<feature type="domain" description="HAMP" evidence="13">
    <location>
        <begin position="196"/>
        <end position="254"/>
    </location>
</feature>
<evidence type="ECO:0000256" key="10">
    <source>
        <dbReference type="ARBA" id="ARBA00023136"/>
    </source>
</evidence>
<dbReference type="SMART" id="SM00388">
    <property type="entry name" value="HisKA"/>
    <property type="match status" value="1"/>
</dbReference>
<dbReference type="PROSITE" id="PS50109">
    <property type="entry name" value="HIS_KIN"/>
    <property type="match status" value="1"/>
</dbReference>
<evidence type="ECO:0000256" key="6">
    <source>
        <dbReference type="ARBA" id="ARBA00022692"/>
    </source>
</evidence>
<dbReference type="SUPFAM" id="SSF158472">
    <property type="entry name" value="HAMP domain-like"/>
    <property type="match status" value="1"/>
</dbReference>
<keyword evidence="8 11" id="KW-1133">Transmembrane helix</keyword>
<evidence type="ECO:0000256" key="4">
    <source>
        <dbReference type="ARBA" id="ARBA00022553"/>
    </source>
</evidence>
<evidence type="ECO:0000259" key="12">
    <source>
        <dbReference type="PROSITE" id="PS50109"/>
    </source>
</evidence>
<evidence type="ECO:0000256" key="3">
    <source>
        <dbReference type="ARBA" id="ARBA00012438"/>
    </source>
</evidence>
<comment type="catalytic activity">
    <reaction evidence="1">
        <text>ATP + protein L-histidine = ADP + protein N-phospho-L-histidine.</text>
        <dbReference type="EC" id="2.7.13.3"/>
    </reaction>
</comment>
<dbReference type="EMBL" id="JACHGB010000002">
    <property type="protein sequence ID" value="MBB5270771.1"/>
    <property type="molecule type" value="Genomic_DNA"/>
</dbReference>
<dbReference type="SUPFAM" id="SSF55874">
    <property type="entry name" value="ATPase domain of HSP90 chaperone/DNA topoisomerase II/histidine kinase"/>
    <property type="match status" value="1"/>
</dbReference>
<keyword evidence="9" id="KW-0902">Two-component regulatory system</keyword>
<dbReference type="Gene3D" id="3.30.565.10">
    <property type="entry name" value="Histidine kinase-like ATPase, C-terminal domain"/>
    <property type="match status" value="1"/>
</dbReference>
<evidence type="ECO:0000256" key="2">
    <source>
        <dbReference type="ARBA" id="ARBA00004429"/>
    </source>
</evidence>
<evidence type="ECO:0000256" key="9">
    <source>
        <dbReference type="ARBA" id="ARBA00023012"/>
    </source>
</evidence>
<name>A0A7W8HG04_9BURK</name>
<sequence length="487" mass="53224">MKSLRFRVLAVVAGFSIVTAVLLAAIMFSSVRGYYADMTHEKANSFVDRVLEMHPDLWAAYQASPESFGARLRELILYSPNTGLYLLDNRGTVLASASEGSPASIDMAPLMQSLAEDPDAPILAEDPEREGRTTLVSARPVLSEGEPVGWLYVISRASELTGNTPELLRSYAVRTAVTVGLMTLTIGVLLTITMIAVLTRPLIELTRAVERVRNAGFSEDVAGAMMPGWARDDEIGRLSRTFHETLERLRTEMQRVRLTDAHRREMVASVSHDLRTPLTALIGQLETIRMKRAVLPPEEVSELFTRAQQNAQHLQRLTDALAELARLDSPEFRIHPEPIAIGELADDVVQRFAARAGDAGLSLTLDYPDGLPLARVDAALVERALANLIDNALRITPRGGRVEVRVVPEAGKARIEVSDTGPGVAPEDQPRVFERFYQAARHRDLRGSAGLGLAIVRRVADLHGGQAGLRSRPGAGATFFIELPLGL</sequence>
<reference evidence="14 15" key="1">
    <citation type="submission" date="2020-08" db="EMBL/GenBank/DDBJ databases">
        <title>Genomic Encyclopedia of Type Strains, Phase IV (KMG-IV): sequencing the most valuable type-strain genomes for metagenomic binning, comparative biology and taxonomic classification.</title>
        <authorList>
            <person name="Goeker M."/>
        </authorList>
    </citation>
    <scope>NUCLEOTIDE SEQUENCE [LARGE SCALE GENOMIC DNA]</scope>
    <source>
        <strain evidence="14 15">DSM 29781</strain>
    </source>
</reference>
<keyword evidence="7 14" id="KW-0418">Kinase</keyword>
<dbReference type="SMART" id="SM00387">
    <property type="entry name" value="HATPase_c"/>
    <property type="match status" value="1"/>
</dbReference>
<dbReference type="SMART" id="SM00304">
    <property type="entry name" value="HAMP"/>
    <property type="match status" value="1"/>
</dbReference>
<keyword evidence="15" id="KW-1185">Reference proteome</keyword>
<organism evidence="14 15">
    <name type="scientific">Quisquiliibacterium transsilvanicum</name>
    <dbReference type="NCBI Taxonomy" id="1549638"/>
    <lineage>
        <taxon>Bacteria</taxon>
        <taxon>Pseudomonadati</taxon>
        <taxon>Pseudomonadota</taxon>
        <taxon>Betaproteobacteria</taxon>
        <taxon>Burkholderiales</taxon>
        <taxon>Burkholderiaceae</taxon>
        <taxon>Quisquiliibacterium</taxon>
    </lineage>
</organism>
<dbReference type="RefSeq" id="WP_183964461.1">
    <property type="nucleotide sequence ID" value="NZ_BAABEW010000018.1"/>
</dbReference>